<organism evidence="2 3">
    <name type="scientific">Thalassobacterium sedimentorum</name>
    <dbReference type="NCBI Taxonomy" id="3041258"/>
    <lineage>
        <taxon>Bacteria</taxon>
        <taxon>Pseudomonadati</taxon>
        <taxon>Verrucomicrobiota</taxon>
        <taxon>Opitutia</taxon>
        <taxon>Puniceicoccales</taxon>
        <taxon>Coraliomargaritaceae</taxon>
        <taxon>Thalassobacterium</taxon>
    </lineage>
</organism>
<keyword evidence="3" id="KW-1185">Reference proteome</keyword>
<dbReference type="CDD" id="cd05006">
    <property type="entry name" value="SIS_GmhA"/>
    <property type="match status" value="1"/>
</dbReference>
<reference evidence="2 3" key="1">
    <citation type="submission" date="2023-04" db="EMBL/GenBank/DDBJ databases">
        <title>A novel bacteria isolated from coastal sediment.</title>
        <authorList>
            <person name="Liu X.-J."/>
            <person name="Du Z.-J."/>
        </authorList>
    </citation>
    <scope>NUCLEOTIDE SEQUENCE [LARGE SCALE GENOMIC DNA]</scope>
    <source>
        <strain evidence="2 3">SDUM461004</strain>
    </source>
</reference>
<dbReference type="RefSeq" id="WP_308986617.1">
    <property type="nucleotide sequence ID" value="NZ_JARXIC010000051.1"/>
</dbReference>
<evidence type="ECO:0000313" key="3">
    <source>
        <dbReference type="Proteomes" id="UP001243717"/>
    </source>
</evidence>
<dbReference type="SUPFAM" id="SSF53697">
    <property type="entry name" value="SIS domain"/>
    <property type="match status" value="1"/>
</dbReference>
<gene>
    <name evidence="2" type="ORF">QEH59_17230</name>
</gene>
<dbReference type="Gene3D" id="3.40.50.10490">
    <property type="entry name" value="Glucose-6-phosphate isomerase like protein, domain 1"/>
    <property type="match status" value="1"/>
</dbReference>
<dbReference type="PANTHER" id="PTHR30390:SF6">
    <property type="entry name" value="DNAA INITIATOR-ASSOCIATING PROTEIN DIAA"/>
    <property type="match status" value="1"/>
</dbReference>
<dbReference type="InterPro" id="IPR035461">
    <property type="entry name" value="GmhA/DiaA"/>
</dbReference>
<proteinExistence type="predicted"/>
<accession>A0ABU1AN08</accession>
<comment type="caution">
    <text evidence="2">The sequence shown here is derived from an EMBL/GenBank/DDBJ whole genome shotgun (WGS) entry which is preliminary data.</text>
</comment>
<dbReference type="InterPro" id="IPR001347">
    <property type="entry name" value="SIS_dom"/>
</dbReference>
<name>A0ABU1AN08_9BACT</name>
<sequence length="217" mass="23274">MNTTSDTNIYLSRLIERQPILESCKNDIENAFELLHRAFQNGNKLLICGNGGSCSDAAHIAGELMKGFMSKRPLPQKIKQRLNEADPEHGSTMADLLQGTLPTVALSGNDPLASAISNDISGELVYAQQVLGLGREGDILLAISTSGTSKNVCRAVSVAHALNIQTIGLTGSHGGWLAKQCNCSITVPADTTPNIQELHLPIYHCLCIMLEDAFFAD</sequence>
<dbReference type="Pfam" id="PF13580">
    <property type="entry name" value="SIS_2"/>
    <property type="match status" value="2"/>
</dbReference>
<evidence type="ECO:0000313" key="2">
    <source>
        <dbReference type="EMBL" id="MDQ8196181.1"/>
    </source>
</evidence>
<feature type="domain" description="SIS" evidence="1">
    <location>
        <begin position="35"/>
        <end position="216"/>
    </location>
</feature>
<evidence type="ECO:0000259" key="1">
    <source>
        <dbReference type="PROSITE" id="PS51464"/>
    </source>
</evidence>
<dbReference type="InterPro" id="IPR046348">
    <property type="entry name" value="SIS_dom_sf"/>
</dbReference>
<dbReference type="PANTHER" id="PTHR30390">
    <property type="entry name" value="SEDOHEPTULOSE 7-PHOSPHATE ISOMERASE / DNAA INITIATOR-ASSOCIATING FACTOR FOR REPLICATION INITIATION"/>
    <property type="match status" value="1"/>
</dbReference>
<dbReference type="Proteomes" id="UP001243717">
    <property type="component" value="Unassembled WGS sequence"/>
</dbReference>
<dbReference type="InterPro" id="IPR050099">
    <property type="entry name" value="SIS_GmhA/DiaA_subfam"/>
</dbReference>
<dbReference type="EMBL" id="JARXIC010000051">
    <property type="protein sequence ID" value="MDQ8196181.1"/>
    <property type="molecule type" value="Genomic_DNA"/>
</dbReference>
<dbReference type="PROSITE" id="PS51464">
    <property type="entry name" value="SIS"/>
    <property type="match status" value="1"/>
</dbReference>
<protein>
    <submittedName>
        <fullName evidence="2">SIS domain-containing protein</fullName>
    </submittedName>
</protein>